<keyword evidence="2 3" id="KW-0802">TPR repeat</keyword>
<protein>
    <submittedName>
        <fullName evidence="7">Anaphase-promoting complex, cyclosome, subunit 3</fullName>
    </submittedName>
</protein>
<feature type="coiled-coil region" evidence="4">
    <location>
        <begin position="327"/>
        <end position="354"/>
    </location>
</feature>
<sequence length="539" mass="63536">MFRNKVRFFWGIYFRKFIINQKETTNLLLKKVSFSIFGFMAFRILFFSIVLCSFLTSLYADLKEGKKAYAKKDFSKAMNEFQKFNDANPASGEAWMYMGYIYEYRRDYPKSIQSFKKAVSLSLSKKDLVNCYQKIILYFNYQRDYHEVISYSNRLLRIDPDLTHIQKIKATAEERLSSGHVVHHRSKKHAEESEIDGPNTEEDYLKILKKEPNDVSARWNLSLVYSNHKKFQQAENLLEGLVKDFPEKDDYLYKYGVTLIRLEKYSEALEVLDKLEDKIGMNNPKMLYYTNLNQAVAYHKMKHYEEAIKYYKKSYAVNGTIQPLIGLTKLKYEIKDCENSIKTAEKALEFGERTHEIRMYLALCKIQNKEENEGYVILKEIASKLEKENPEFKNLPDVYNDGILKLARYYTNHGEYTKALRYFHSVQVSEEEEREYRFYLGKAYYYTGKVDQAILLLAKVNGSSGAYYLLAKCYAHKDDLEKTMEYIRKAANMKPEIWSAAAEEKEFDRFKEKSSFKSFLETKGSDQETNQSSRPLDKT</sequence>
<dbReference type="Pfam" id="PF13432">
    <property type="entry name" value="TPR_16"/>
    <property type="match status" value="3"/>
</dbReference>
<evidence type="ECO:0000256" key="3">
    <source>
        <dbReference type="PROSITE-ProRule" id="PRU00339"/>
    </source>
</evidence>
<dbReference type="Gene3D" id="1.25.40.10">
    <property type="entry name" value="Tetratricopeptide repeat domain"/>
    <property type="match status" value="3"/>
</dbReference>
<dbReference type="PANTHER" id="PTHR45586:SF1">
    <property type="entry name" value="LIPOPOLYSACCHARIDE ASSEMBLY PROTEIN B"/>
    <property type="match status" value="1"/>
</dbReference>
<dbReference type="EMBL" id="CP012029">
    <property type="protein sequence ID" value="ALO24421.1"/>
    <property type="molecule type" value="Genomic_DNA"/>
</dbReference>
<evidence type="ECO:0000256" key="5">
    <source>
        <dbReference type="SAM" id="MobiDB-lite"/>
    </source>
</evidence>
<feature type="compositionally biased region" description="Polar residues" evidence="5">
    <location>
        <begin position="527"/>
        <end position="539"/>
    </location>
</feature>
<evidence type="ECO:0000313" key="8">
    <source>
        <dbReference type="Proteomes" id="UP000058857"/>
    </source>
</evidence>
<keyword evidence="1" id="KW-0677">Repeat</keyword>
<dbReference type="PATRIC" id="fig|280505.15.peg.42"/>
<evidence type="ECO:0000256" key="2">
    <source>
        <dbReference type="ARBA" id="ARBA00022803"/>
    </source>
</evidence>
<feature type="transmembrane region" description="Helical" evidence="6">
    <location>
        <begin position="36"/>
        <end position="62"/>
    </location>
</feature>
<name>A0A0S2ILQ9_LEPBO</name>
<dbReference type="PROSITE" id="PS50005">
    <property type="entry name" value="TPR"/>
    <property type="match status" value="2"/>
</dbReference>
<evidence type="ECO:0000256" key="4">
    <source>
        <dbReference type="SAM" id="Coils"/>
    </source>
</evidence>
<dbReference type="Pfam" id="PF13181">
    <property type="entry name" value="TPR_8"/>
    <property type="match status" value="2"/>
</dbReference>
<evidence type="ECO:0000256" key="1">
    <source>
        <dbReference type="ARBA" id="ARBA00022737"/>
    </source>
</evidence>
<feature type="region of interest" description="Disordered" evidence="5">
    <location>
        <begin position="518"/>
        <end position="539"/>
    </location>
</feature>
<dbReference type="SUPFAM" id="SSF81901">
    <property type="entry name" value="HCP-like"/>
    <property type="match status" value="1"/>
</dbReference>
<dbReference type="AlphaFoldDB" id="A0A0S2ILQ9"/>
<dbReference type="InterPro" id="IPR011990">
    <property type="entry name" value="TPR-like_helical_dom_sf"/>
</dbReference>
<dbReference type="PANTHER" id="PTHR45586">
    <property type="entry name" value="TPR REPEAT-CONTAINING PROTEIN PA4667"/>
    <property type="match status" value="1"/>
</dbReference>
<accession>A0A0S2ILQ9</accession>
<dbReference type="SUPFAM" id="SSF48452">
    <property type="entry name" value="TPR-like"/>
    <property type="match status" value="1"/>
</dbReference>
<dbReference type="SMART" id="SM00028">
    <property type="entry name" value="TPR"/>
    <property type="match status" value="5"/>
</dbReference>
<evidence type="ECO:0000313" key="7">
    <source>
        <dbReference type="EMBL" id="ALO24421.1"/>
    </source>
</evidence>
<dbReference type="InterPro" id="IPR019734">
    <property type="entry name" value="TPR_rpt"/>
</dbReference>
<evidence type="ECO:0000256" key="6">
    <source>
        <dbReference type="SAM" id="Phobius"/>
    </source>
</evidence>
<organism evidence="7">
    <name type="scientific">Leptospira borgpetersenii serovar Ballum</name>
    <dbReference type="NCBI Taxonomy" id="280505"/>
    <lineage>
        <taxon>Bacteria</taxon>
        <taxon>Pseudomonadati</taxon>
        <taxon>Spirochaetota</taxon>
        <taxon>Spirochaetia</taxon>
        <taxon>Leptospirales</taxon>
        <taxon>Leptospiraceae</taxon>
        <taxon>Leptospira</taxon>
    </lineage>
</organism>
<reference evidence="7 8" key="1">
    <citation type="journal article" date="2015" name="PLoS Negl. Trop. Dis.">
        <title>Distribution of Plasmids in Distinct Leptospira Pathogenic Species.</title>
        <authorList>
            <person name="Wang Y."/>
            <person name="Zhuang X."/>
            <person name="Zhong Y."/>
            <person name="Zhang C."/>
            <person name="Zhang Y."/>
            <person name="Zeng L."/>
            <person name="Zhu Y."/>
            <person name="He P."/>
            <person name="Dong K."/>
            <person name="Pal U."/>
            <person name="Guo X."/>
            <person name="Qin J."/>
        </authorList>
    </citation>
    <scope>NUCLEOTIDE SEQUENCE [LARGE SCALE GENOMIC DNA]</scope>
    <source>
        <strain evidence="7 8">56604</strain>
    </source>
</reference>
<keyword evidence="6" id="KW-0812">Transmembrane</keyword>
<dbReference type="InterPro" id="IPR051012">
    <property type="entry name" value="CellSynth/LPSAsmb/PSIAsmb"/>
</dbReference>
<gene>
    <name evidence="7" type="ORF">LBBP_00045</name>
</gene>
<dbReference type="SMART" id="SM00671">
    <property type="entry name" value="SEL1"/>
    <property type="match status" value="2"/>
</dbReference>
<keyword evidence="6" id="KW-0472">Membrane</keyword>
<keyword evidence="4" id="KW-0175">Coiled coil</keyword>
<feature type="repeat" description="TPR" evidence="3">
    <location>
        <begin position="92"/>
        <end position="125"/>
    </location>
</feature>
<proteinExistence type="predicted"/>
<feature type="repeat" description="TPR" evidence="3">
    <location>
        <begin position="464"/>
        <end position="497"/>
    </location>
</feature>
<dbReference type="NCBIfam" id="NF047558">
    <property type="entry name" value="TPR_END_plus"/>
    <property type="match status" value="1"/>
</dbReference>
<keyword evidence="6" id="KW-1133">Transmembrane helix</keyword>
<dbReference type="InterPro" id="IPR006597">
    <property type="entry name" value="Sel1-like"/>
</dbReference>
<dbReference type="Proteomes" id="UP000058857">
    <property type="component" value="Chromosome 1"/>
</dbReference>